<protein>
    <submittedName>
        <fullName evidence="2">Uncharacterized protein</fullName>
    </submittedName>
</protein>
<name>A0A132C394_9RHOB</name>
<organism evidence="2 3">
    <name type="scientific">Tritonibacter horizontis</name>
    <dbReference type="NCBI Taxonomy" id="1768241"/>
    <lineage>
        <taxon>Bacteria</taxon>
        <taxon>Pseudomonadati</taxon>
        <taxon>Pseudomonadota</taxon>
        <taxon>Alphaproteobacteria</taxon>
        <taxon>Rhodobacterales</taxon>
        <taxon>Paracoccaceae</taxon>
        <taxon>Tritonibacter</taxon>
    </lineage>
</organism>
<evidence type="ECO:0000256" key="1">
    <source>
        <dbReference type="SAM" id="Phobius"/>
    </source>
</evidence>
<dbReference type="AlphaFoldDB" id="A0A132C394"/>
<gene>
    <name evidence="2" type="ORF">TRIHO_00310</name>
</gene>
<feature type="transmembrane region" description="Helical" evidence="1">
    <location>
        <begin position="21"/>
        <end position="39"/>
    </location>
</feature>
<accession>A0A132C394</accession>
<keyword evidence="3" id="KW-1185">Reference proteome</keyword>
<keyword evidence="1" id="KW-1133">Transmembrane helix</keyword>
<evidence type="ECO:0000313" key="3">
    <source>
        <dbReference type="Proteomes" id="UP000068382"/>
    </source>
</evidence>
<comment type="caution">
    <text evidence="2">The sequence shown here is derived from an EMBL/GenBank/DDBJ whole genome shotgun (WGS) entry which is preliminary data.</text>
</comment>
<reference evidence="2 3" key="1">
    <citation type="submission" date="2015-12" db="EMBL/GenBank/DDBJ databases">
        <title>Genome sequence of the marine Rhodobacteraceae strain O3.65, Candidatus Tritonibacter horizontis.</title>
        <authorList>
            <person name="Poehlein A."/>
            <person name="Giebel H.A."/>
            <person name="Voget S."/>
            <person name="Brinkhoff T."/>
        </authorList>
    </citation>
    <scope>NUCLEOTIDE SEQUENCE [LARGE SCALE GENOMIC DNA]</scope>
    <source>
        <strain evidence="2 3">O3.65</strain>
    </source>
</reference>
<sequence length="87" mass="9742">MTNARSERVTTRSRQYVLGKLRLVAIWFLVLTVVIHLYADPTDPMPVSLVSRLLIALGIVAIASIPLVRKIGRIYRDTPPDDGDLDE</sequence>
<proteinExistence type="predicted"/>
<keyword evidence="1" id="KW-0472">Membrane</keyword>
<keyword evidence="1" id="KW-0812">Transmembrane</keyword>
<dbReference type="Proteomes" id="UP000068382">
    <property type="component" value="Unassembled WGS sequence"/>
</dbReference>
<feature type="transmembrane region" description="Helical" evidence="1">
    <location>
        <begin position="45"/>
        <end position="68"/>
    </location>
</feature>
<dbReference type="EMBL" id="LPUY01000005">
    <property type="protein sequence ID" value="KUP95073.1"/>
    <property type="molecule type" value="Genomic_DNA"/>
</dbReference>
<evidence type="ECO:0000313" key="2">
    <source>
        <dbReference type="EMBL" id="KUP95073.1"/>
    </source>
</evidence>